<dbReference type="PROSITE" id="PS01066">
    <property type="entry name" value="UPP_SYNTHASE"/>
    <property type="match status" value="1"/>
</dbReference>
<dbReference type="EC" id="2.5.1.-" evidence="2"/>
<feature type="binding site" evidence="2">
    <location>
        <position position="66"/>
    </location>
    <ligand>
        <name>substrate</name>
    </ligand>
</feature>
<comment type="function">
    <text evidence="2">Catalyzes the condensation of isopentenyl diphosphate (IPP) with allylic pyrophosphates generating different type of terpenoids.</text>
</comment>
<proteinExistence type="inferred from homology"/>
<feature type="active site" evidence="2">
    <location>
        <position position="17"/>
    </location>
</feature>
<dbReference type="CDD" id="cd00475">
    <property type="entry name" value="Cis_IPPS"/>
    <property type="match status" value="1"/>
</dbReference>
<protein>
    <recommendedName>
        <fullName evidence="2">Isoprenyl transferase</fullName>
        <ecNumber evidence="2">2.5.1.-</ecNumber>
    </recommendedName>
</protein>
<dbReference type="HAMAP" id="MF_01139">
    <property type="entry name" value="ISPT"/>
    <property type="match status" value="1"/>
</dbReference>
<gene>
    <name evidence="3" type="primary">uppS</name>
    <name evidence="3" type="ORF">GWK41_07850</name>
</gene>
<feature type="binding site" evidence="2">
    <location>
        <begin position="185"/>
        <end position="187"/>
    </location>
    <ligand>
        <name>substrate</name>
    </ligand>
</feature>
<feature type="binding site" evidence="2">
    <location>
        <position position="198"/>
    </location>
    <ligand>
        <name>Mg(2+)</name>
        <dbReference type="ChEBI" id="CHEBI:18420"/>
    </ligand>
</feature>
<evidence type="ECO:0000256" key="2">
    <source>
        <dbReference type="HAMAP-Rule" id="MF_01139"/>
    </source>
</evidence>
<dbReference type="InterPro" id="IPR036424">
    <property type="entry name" value="UPP_synth-like_sf"/>
</dbReference>
<dbReference type="Proteomes" id="UP000772812">
    <property type="component" value="Unassembled WGS sequence"/>
</dbReference>
<sequence length="234" mass="27890">MMENLYKIPYHVAIIMDGNGRWARRRGLPRVYGHREGAKRVEDIIEISREVGIKWLSVFAFSTENWERPKEEVDAIMSLLVEYINKKVPYLIEKDIRLRFMGRIEQLPGMIKESVIEGEKATQHCSSMNFVVALNYSGKAELIDAFNKALKEGKEIKEEKELRKFFYIPEMPDPDLLIRTSGEERISNFMLWQMAYTEFYFTHTLWPDFDREEFMRALYEYQSRERRFGKVFSV</sequence>
<feature type="binding site" evidence="2">
    <location>
        <position position="68"/>
    </location>
    <ligand>
        <name>substrate</name>
    </ligand>
</feature>
<accession>A0ABS1GJA7</accession>
<dbReference type="PANTHER" id="PTHR10291:SF0">
    <property type="entry name" value="DEHYDRODOLICHYL DIPHOSPHATE SYNTHASE 2"/>
    <property type="match status" value="1"/>
</dbReference>
<reference evidence="3 4" key="1">
    <citation type="journal article" date="2021" name="Syst. Appl. Microbiol.">
        <title>Persephonella atlantica sp. nov.: How to adapt to physico-chemical gradients in high temperature hydrothermal habitats.</title>
        <authorList>
            <person name="Francois D.X."/>
            <person name="Godfroy A."/>
            <person name="Mathien C."/>
            <person name="Aube J."/>
            <person name="Cathalot C."/>
            <person name="Lesongeur F."/>
            <person name="L'Haridon S."/>
            <person name="Philippon X."/>
            <person name="Roussel E.G."/>
        </authorList>
    </citation>
    <scope>NUCLEOTIDE SEQUENCE [LARGE SCALE GENOMIC DNA]</scope>
    <source>
        <strain evidence="3 4">MO1340</strain>
    </source>
</reference>
<keyword evidence="2" id="KW-0479">Metal-binding</keyword>
<feature type="binding site" evidence="2">
    <location>
        <position position="22"/>
    </location>
    <ligand>
        <name>substrate</name>
    </ligand>
</feature>
<comment type="similarity">
    <text evidence="2">Belongs to the UPP synthase family.</text>
</comment>
<dbReference type="PANTHER" id="PTHR10291">
    <property type="entry name" value="DEHYDRODOLICHYL DIPHOSPHATE SYNTHASE FAMILY MEMBER"/>
    <property type="match status" value="1"/>
</dbReference>
<evidence type="ECO:0000313" key="4">
    <source>
        <dbReference type="Proteomes" id="UP000772812"/>
    </source>
</evidence>
<dbReference type="RefSeq" id="WP_200675065.1">
    <property type="nucleotide sequence ID" value="NZ_JAACYA010000002.1"/>
</dbReference>
<dbReference type="InterPro" id="IPR018520">
    <property type="entry name" value="UPP_synth-like_CS"/>
</dbReference>
<dbReference type="GO" id="GO:0008834">
    <property type="term" value="F:ditrans,polycis-undecaprenyl-diphosphate synthase [(2E,6E)-farnesyl-diphosphate specific] activity"/>
    <property type="evidence" value="ECO:0007669"/>
    <property type="project" value="UniProtKB-EC"/>
</dbReference>
<comment type="subunit">
    <text evidence="2">Homodimer.</text>
</comment>
<feature type="active site" description="Proton acceptor" evidence="2">
    <location>
        <position position="65"/>
    </location>
</feature>
<keyword evidence="2" id="KW-0460">Magnesium</keyword>
<feature type="binding site" evidence="2">
    <location>
        <begin position="62"/>
        <end position="64"/>
    </location>
    <ligand>
        <name>substrate</name>
    </ligand>
</feature>
<name>A0ABS1GJA7_9AQUI</name>
<comment type="caution">
    <text evidence="3">The sequence shown here is derived from an EMBL/GenBank/DDBJ whole genome shotgun (WGS) entry which is preliminary data.</text>
</comment>
<dbReference type="SUPFAM" id="SSF64005">
    <property type="entry name" value="Undecaprenyl diphosphate synthase"/>
    <property type="match status" value="1"/>
</dbReference>
<feature type="binding site" evidence="2">
    <location>
        <begin position="18"/>
        <end position="21"/>
    </location>
    <ligand>
        <name>substrate</name>
    </ligand>
</feature>
<feature type="binding site" evidence="2">
    <location>
        <position position="30"/>
    </location>
    <ligand>
        <name>substrate</name>
    </ligand>
</feature>
<feature type="binding site" evidence="2">
    <location>
        <position position="17"/>
    </location>
    <ligand>
        <name>Mg(2+)</name>
        <dbReference type="ChEBI" id="CHEBI:18420"/>
    </ligand>
</feature>
<dbReference type="InterPro" id="IPR001441">
    <property type="entry name" value="UPP_synth-like"/>
</dbReference>
<dbReference type="Gene3D" id="3.40.1180.10">
    <property type="entry name" value="Decaprenyl diphosphate synthase-like"/>
    <property type="match status" value="1"/>
</dbReference>
<dbReference type="Pfam" id="PF01255">
    <property type="entry name" value="Prenyltransf"/>
    <property type="match status" value="1"/>
</dbReference>
<feature type="binding site" evidence="2">
    <location>
        <position position="179"/>
    </location>
    <ligand>
        <name>substrate</name>
    </ligand>
</feature>
<dbReference type="EMBL" id="JAACYA010000002">
    <property type="protein sequence ID" value="MBK3332980.1"/>
    <property type="molecule type" value="Genomic_DNA"/>
</dbReference>
<evidence type="ECO:0000256" key="1">
    <source>
        <dbReference type="ARBA" id="ARBA00022679"/>
    </source>
</evidence>
<comment type="cofactor">
    <cofactor evidence="2">
        <name>Mg(2+)</name>
        <dbReference type="ChEBI" id="CHEBI:18420"/>
    </cofactor>
    <text evidence="2">Binds 2 magnesium ions per subunit.</text>
</comment>
<evidence type="ECO:0000313" key="3">
    <source>
        <dbReference type="EMBL" id="MBK3332980.1"/>
    </source>
</evidence>
<keyword evidence="4" id="KW-1185">Reference proteome</keyword>
<dbReference type="NCBIfam" id="TIGR00055">
    <property type="entry name" value="uppS"/>
    <property type="match status" value="1"/>
</dbReference>
<keyword evidence="1 2" id="KW-0808">Transferase</keyword>
<feature type="binding site" evidence="2">
    <location>
        <position position="34"/>
    </location>
    <ligand>
        <name>substrate</name>
    </ligand>
</feature>
<organism evidence="3 4">
    <name type="scientific">Persephonella atlantica</name>
    <dbReference type="NCBI Taxonomy" id="2699429"/>
    <lineage>
        <taxon>Bacteria</taxon>
        <taxon>Pseudomonadati</taxon>
        <taxon>Aquificota</taxon>
        <taxon>Aquificia</taxon>
        <taxon>Aquificales</taxon>
        <taxon>Hydrogenothermaceae</taxon>
        <taxon>Persephonella</taxon>
    </lineage>
</organism>